<reference evidence="1 2" key="1">
    <citation type="journal article" date="2017" name="Int. J. Syst. Evol. Microbiol.">
        <title>Ramlibacter alkalitolerans sp. nov., alkali-tolerant bacterium isolated from soil of ginseng.</title>
        <authorList>
            <person name="Lee D.H."/>
            <person name="Cha C.J."/>
        </authorList>
    </citation>
    <scope>NUCLEOTIDE SEQUENCE [LARGE SCALE GENOMIC DNA]</scope>
    <source>
        <strain evidence="1 2">KACC 19305</strain>
    </source>
</reference>
<protein>
    <recommendedName>
        <fullName evidence="3">DRBM domain-containing protein</fullName>
    </recommendedName>
</protein>
<dbReference type="RefSeq" id="WP_201689430.1">
    <property type="nucleotide sequence ID" value="NZ_JAEQND010000005.1"/>
</dbReference>
<dbReference type="EMBL" id="JAEQND010000005">
    <property type="protein sequence ID" value="MBL0425640.1"/>
    <property type="molecule type" value="Genomic_DNA"/>
</dbReference>
<comment type="caution">
    <text evidence="1">The sequence shown here is derived from an EMBL/GenBank/DDBJ whole genome shotgun (WGS) entry which is preliminary data.</text>
</comment>
<gene>
    <name evidence="1" type="ORF">JI746_11025</name>
</gene>
<evidence type="ECO:0000313" key="1">
    <source>
        <dbReference type="EMBL" id="MBL0425640.1"/>
    </source>
</evidence>
<evidence type="ECO:0000313" key="2">
    <source>
        <dbReference type="Proteomes" id="UP000622707"/>
    </source>
</evidence>
<dbReference type="Proteomes" id="UP000622707">
    <property type="component" value="Unassembled WGS sequence"/>
</dbReference>
<accession>A0ABS1JQ21</accession>
<name>A0ABS1JQ21_9BURK</name>
<evidence type="ECO:0008006" key="3">
    <source>
        <dbReference type="Google" id="ProtNLM"/>
    </source>
</evidence>
<organism evidence="1 2">
    <name type="scientific">Ramlibacter alkalitolerans</name>
    <dbReference type="NCBI Taxonomy" id="2039631"/>
    <lineage>
        <taxon>Bacteria</taxon>
        <taxon>Pseudomonadati</taxon>
        <taxon>Pseudomonadota</taxon>
        <taxon>Betaproteobacteria</taxon>
        <taxon>Burkholderiales</taxon>
        <taxon>Comamonadaceae</taxon>
        <taxon>Ramlibacter</taxon>
    </lineage>
</organism>
<proteinExistence type="predicted"/>
<keyword evidence="2" id="KW-1185">Reference proteome</keyword>
<sequence>MVHTRYTRSSGLCLTYDISASERGSYSVWLGDKELMRGQDSLTARGKRCAPNKRKAAGAIHEAKLAIESLSGMPEC</sequence>